<dbReference type="InterPro" id="IPR001077">
    <property type="entry name" value="COMT_C"/>
</dbReference>
<reference evidence="6" key="1">
    <citation type="submission" date="2016-10" db="EMBL/GenBank/DDBJ databases">
        <authorList>
            <person name="Varghese N."/>
            <person name="Submissions S."/>
        </authorList>
    </citation>
    <scope>NUCLEOTIDE SEQUENCE [LARGE SCALE GENOMIC DNA]</scope>
    <source>
        <strain evidence="6">DSM 3669</strain>
    </source>
</reference>
<accession>A0A1I6EE89</accession>
<dbReference type="GO" id="GO:0008171">
    <property type="term" value="F:O-methyltransferase activity"/>
    <property type="evidence" value="ECO:0007669"/>
    <property type="project" value="InterPro"/>
</dbReference>
<dbReference type="Gene3D" id="3.40.50.150">
    <property type="entry name" value="Vaccinia Virus protein VP39"/>
    <property type="match status" value="1"/>
</dbReference>
<dbReference type="SUPFAM" id="SSF53335">
    <property type="entry name" value="S-adenosyl-L-methionine-dependent methyltransferases"/>
    <property type="match status" value="1"/>
</dbReference>
<dbReference type="AlphaFoldDB" id="A0A1I6EE89"/>
<dbReference type="EMBL" id="FOYM01000037">
    <property type="protein sequence ID" value="SFR15841.1"/>
    <property type="molecule type" value="Genomic_DNA"/>
</dbReference>
<feature type="domain" description="O-methyltransferase C-terminal" evidence="4">
    <location>
        <begin position="117"/>
        <end position="292"/>
    </location>
</feature>
<dbReference type="SUPFAM" id="SSF46785">
    <property type="entry name" value="Winged helix' DNA-binding domain"/>
    <property type="match status" value="1"/>
</dbReference>
<keyword evidence="2 5" id="KW-0808">Transferase</keyword>
<dbReference type="Pfam" id="PF00891">
    <property type="entry name" value="Methyltransf_2"/>
    <property type="match status" value="1"/>
</dbReference>
<dbReference type="Gene3D" id="1.10.10.10">
    <property type="entry name" value="Winged helix-like DNA-binding domain superfamily/Winged helix DNA-binding domain"/>
    <property type="match status" value="1"/>
</dbReference>
<protein>
    <submittedName>
        <fullName evidence="5">O-methyltransferase</fullName>
    </submittedName>
</protein>
<evidence type="ECO:0000256" key="2">
    <source>
        <dbReference type="ARBA" id="ARBA00022679"/>
    </source>
</evidence>
<proteinExistence type="predicted"/>
<dbReference type="InterPro" id="IPR036388">
    <property type="entry name" value="WH-like_DNA-bd_sf"/>
</dbReference>
<keyword evidence="3" id="KW-0949">S-adenosyl-L-methionine</keyword>
<dbReference type="GO" id="GO:0032259">
    <property type="term" value="P:methylation"/>
    <property type="evidence" value="ECO:0007669"/>
    <property type="project" value="UniProtKB-KW"/>
</dbReference>
<evidence type="ECO:0000259" key="4">
    <source>
        <dbReference type="Pfam" id="PF00891"/>
    </source>
</evidence>
<evidence type="ECO:0000256" key="1">
    <source>
        <dbReference type="ARBA" id="ARBA00022603"/>
    </source>
</evidence>
<dbReference type="PANTHER" id="PTHR43712">
    <property type="entry name" value="PUTATIVE (AFU_ORTHOLOGUE AFUA_4G14580)-RELATED"/>
    <property type="match status" value="1"/>
</dbReference>
<sequence length="312" mass="34610">MPNTDNFQLPQEFLIVGAAVKTGLFDAVKDNPCDLQELVARTECDPRAVWTVTEALVALGYLTYEGDKVKLTQEAHAVFYEPGHEKYTGFSFMHTYNLINSWMQLPEVMKSGQPAPKKKSPERAQNFMAAMKHHASQNAPLIAEYCLRGLPANARVLDVGGGPLTYAMAFAEKGAKVTVLDLPEIVDMMQPQLDPSLPIRMEKGDFTRGLPRGPFDLVYLGNVCHIYGEKENRKLFRDAAKELKTGGRLAINDMIRGTGPRAALFAVNMLVNTSSGGTWTYEQYKTWLEDAGLTADPWVEVGGRQLILAVKR</sequence>
<dbReference type="InterPro" id="IPR036390">
    <property type="entry name" value="WH_DNA-bd_sf"/>
</dbReference>
<gene>
    <name evidence="5" type="ORF">SAMN05660706_13717</name>
</gene>
<dbReference type="CDD" id="cd02440">
    <property type="entry name" value="AdoMet_MTases"/>
    <property type="match status" value="1"/>
</dbReference>
<dbReference type="Proteomes" id="UP000199584">
    <property type="component" value="Unassembled WGS sequence"/>
</dbReference>
<organism evidence="5 6">
    <name type="scientific">Desulfoscipio geothermicus DSM 3669</name>
    <dbReference type="NCBI Taxonomy" id="1121426"/>
    <lineage>
        <taxon>Bacteria</taxon>
        <taxon>Bacillati</taxon>
        <taxon>Bacillota</taxon>
        <taxon>Clostridia</taxon>
        <taxon>Eubacteriales</taxon>
        <taxon>Desulfallaceae</taxon>
        <taxon>Desulfoscipio</taxon>
    </lineage>
</organism>
<dbReference type="STRING" id="39060.SAMN05660706_13717"/>
<evidence type="ECO:0000313" key="5">
    <source>
        <dbReference type="EMBL" id="SFR15841.1"/>
    </source>
</evidence>
<dbReference type="PANTHER" id="PTHR43712:SF2">
    <property type="entry name" value="O-METHYLTRANSFERASE CICE"/>
    <property type="match status" value="1"/>
</dbReference>
<name>A0A1I6EE89_9FIRM</name>
<keyword evidence="1 5" id="KW-0489">Methyltransferase</keyword>
<dbReference type="RefSeq" id="WP_092487138.1">
    <property type="nucleotide sequence ID" value="NZ_FOYM01000037.1"/>
</dbReference>
<dbReference type="PROSITE" id="PS51683">
    <property type="entry name" value="SAM_OMT_II"/>
    <property type="match status" value="1"/>
</dbReference>
<evidence type="ECO:0000256" key="3">
    <source>
        <dbReference type="ARBA" id="ARBA00022691"/>
    </source>
</evidence>
<dbReference type="InterPro" id="IPR016461">
    <property type="entry name" value="COMT-like"/>
</dbReference>
<dbReference type="InterPro" id="IPR029063">
    <property type="entry name" value="SAM-dependent_MTases_sf"/>
</dbReference>
<evidence type="ECO:0000313" key="6">
    <source>
        <dbReference type="Proteomes" id="UP000199584"/>
    </source>
</evidence>
<dbReference type="OrthoDB" id="9810615at2"/>
<keyword evidence="6" id="KW-1185">Reference proteome</keyword>